<protein>
    <submittedName>
        <fullName evidence="2">Uncharacterized protein</fullName>
    </submittedName>
</protein>
<dbReference type="AlphaFoldDB" id="A0A1I7W927"/>
<sequence length="47" mass="5792">MSKIHNCDKSIPNFFNCRYNSFSNNTMRFFRTCLLNHFHNLIFRFLT</sequence>
<evidence type="ECO:0000313" key="1">
    <source>
        <dbReference type="Proteomes" id="UP000095283"/>
    </source>
</evidence>
<proteinExistence type="predicted"/>
<dbReference type="Proteomes" id="UP000095283">
    <property type="component" value="Unplaced"/>
</dbReference>
<accession>A0A1I7W927</accession>
<keyword evidence="1" id="KW-1185">Reference proteome</keyword>
<evidence type="ECO:0000313" key="2">
    <source>
        <dbReference type="WBParaSite" id="Hba_01155"/>
    </source>
</evidence>
<dbReference type="WBParaSite" id="Hba_01155">
    <property type="protein sequence ID" value="Hba_01155"/>
    <property type="gene ID" value="Hba_01155"/>
</dbReference>
<name>A0A1I7W927_HETBA</name>
<organism evidence="1 2">
    <name type="scientific">Heterorhabditis bacteriophora</name>
    <name type="common">Entomopathogenic nematode worm</name>
    <dbReference type="NCBI Taxonomy" id="37862"/>
    <lineage>
        <taxon>Eukaryota</taxon>
        <taxon>Metazoa</taxon>
        <taxon>Ecdysozoa</taxon>
        <taxon>Nematoda</taxon>
        <taxon>Chromadorea</taxon>
        <taxon>Rhabditida</taxon>
        <taxon>Rhabditina</taxon>
        <taxon>Rhabditomorpha</taxon>
        <taxon>Strongyloidea</taxon>
        <taxon>Heterorhabditidae</taxon>
        <taxon>Heterorhabditis</taxon>
    </lineage>
</organism>
<reference evidence="2" key="1">
    <citation type="submission" date="2016-11" db="UniProtKB">
        <authorList>
            <consortium name="WormBaseParasite"/>
        </authorList>
    </citation>
    <scope>IDENTIFICATION</scope>
</reference>